<dbReference type="EMBL" id="BOPH01000072">
    <property type="protein sequence ID" value="GIJ70056.1"/>
    <property type="molecule type" value="Genomic_DNA"/>
</dbReference>
<dbReference type="SMART" id="SM00028">
    <property type="entry name" value="TPR"/>
    <property type="match status" value="4"/>
</dbReference>
<organism evidence="13 14">
    <name type="scientific">Virgisporangium ochraceum</name>
    <dbReference type="NCBI Taxonomy" id="65505"/>
    <lineage>
        <taxon>Bacteria</taxon>
        <taxon>Bacillati</taxon>
        <taxon>Actinomycetota</taxon>
        <taxon>Actinomycetes</taxon>
        <taxon>Micromonosporales</taxon>
        <taxon>Micromonosporaceae</taxon>
        <taxon>Virgisporangium</taxon>
    </lineage>
</organism>
<feature type="repeat" description="TPR" evidence="10">
    <location>
        <begin position="496"/>
        <end position="529"/>
    </location>
</feature>
<keyword evidence="5" id="KW-0677">Repeat</keyword>
<evidence type="ECO:0000256" key="9">
    <source>
        <dbReference type="ARBA" id="ARBA00023212"/>
    </source>
</evidence>
<evidence type="ECO:0000256" key="11">
    <source>
        <dbReference type="SAM" id="MobiDB-lite"/>
    </source>
</evidence>
<dbReference type="GO" id="GO:0019894">
    <property type="term" value="F:kinesin binding"/>
    <property type="evidence" value="ECO:0007669"/>
    <property type="project" value="TreeGrafter"/>
</dbReference>
<proteinExistence type="inferred from homology"/>
<evidence type="ECO:0000256" key="6">
    <source>
        <dbReference type="ARBA" id="ARBA00022803"/>
    </source>
</evidence>
<dbReference type="GO" id="GO:0005874">
    <property type="term" value="C:microtubule"/>
    <property type="evidence" value="ECO:0007669"/>
    <property type="project" value="UniProtKB-KW"/>
</dbReference>
<dbReference type="Gene3D" id="3.40.50.300">
    <property type="entry name" value="P-loop containing nucleotide triphosphate hydrolases"/>
    <property type="match status" value="1"/>
</dbReference>
<protein>
    <recommendedName>
        <fullName evidence="12">DUF7779 domain-containing protein</fullName>
    </recommendedName>
</protein>
<keyword evidence="8" id="KW-0505">Motor protein</keyword>
<comment type="subcellular location">
    <subcellularLocation>
        <location evidence="1">Cytoplasm</location>
        <location evidence="1">Cytoskeleton</location>
    </subcellularLocation>
</comment>
<dbReference type="Proteomes" id="UP000635606">
    <property type="component" value="Unassembled WGS sequence"/>
</dbReference>
<gene>
    <name evidence="13" type="ORF">Voc01_049730</name>
</gene>
<dbReference type="Pfam" id="PF25000">
    <property type="entry name" value="DUF7779"/>
    <property type="match status" value="1"/>
</dbReference>
<comment type="similarity">
    <text evidence="2">Belongs to the kinesin light chain family.</text>
</comment>
<evidence type="ECO:0000256" key="3">
    <source>
        <dbReference type="ARBA" id="ARBA00022490"/>
    </source>
</evidence>
<evidence type="ECO:0000256" key="5">
    <source>
        <dbReference type="ARBA" id="ARBA00022737"/>
    </source>
</evidence>
<dbReference type="InterPro" id="IPR002151">
    <property type="entry name" value="Kinesin_light"/>
</dbReference>
<feature type="domain" description="DUF7779" evidence="12">
    <location>
        <begin position="267"/>
        <end position="353"/>
    </location>
</feature>
<dbReference type="Pfam" id="PF13374">
    <property type="entry name" value="TPR_10"/>
    <property type="match status" value="1"/>
</dbReference>
<evidence type="ECO:0000313" key="14">
    <source>
        <dbReference type="Proteomes" id="UP000635606"/>
    </source>
</evidence>
<keyword evidence="3" id="KW-0963">Cytoplasm</keyword>
<dbReference type="GO" id="GO:0005737">
    <property type="term" value="C:cytoplasm"/>
    <property type="evidence" value="ECO:0007669"/>
    <property type="project" value="TreeGrafter"/>
</dbReference>
<evidence type="ECO:0000256" key="4">
    <source>
        <dbReference type="ARBA" id="ARBA00022701"/>
    </source>
</evidence>
<name>A0A8J3ZZ75_9ACTN</name>
<dbReference type="PANTHER" id="PTHR45783:SF3">
    <property type="entry name" value="KINESIN LIGHT CHAIN"/>
    <property type="match status" value="1"/>
</dbReference>
<evidence type="ECO:0000259" key="12">
    <source>
        <dbReference type="Pfam" id="PF25000"/>
    </source>
</evidence>
<dbReference type="Gene3D" id="1.25.40.10">
    <property type="entry name" value="Tetratricopeptide repeat domain"/>
    <property type="match status" value="2"/>
</dbReference>
<dbReference type="InterPro" id="IPR011990">
    <property type="entry name" value="TPR-like_helical_dom_sf"/>
</dbReference>
<dbReference type="Pfam" id="PF13424">
    <property type="entry name" value="TPR_12"/>
    <property type="match status" value="2"/>
</dbReference>
<comment type="caution">
    <text evidence="13">The sequence shown here is derived from an EMBL/GenBank/DDBJ whole genome shotgun (WGS) entry which is preliminary data.</text>
</comment>
<evidence type="ECO:0000256" key="10">
    <source>
        <dbReference type="PROSITE-ProRule" id="PRU00339"/>
    </source>
</evidence>
<dbReference type="InterPro" id="IPR019734">
    <property type="entry name" value="TPR_rpt"/>
</dbReference>
<dbReference type="PROSITE" id="PS50005">
    <property type="entry name" value="TPR"/>
    <property type="match status" value="1"/>
</dbReference>
<dbReference type="InterPro" id="IPR056681">
    <property type="entry name" value="DUF7779"/>
</dbReference>
<reference evidence="13" key="1">
    <citation type="submission" date="2021-01" db="EMBL/GenBank/DDBJ databases">
        <title>Whole genome shotgun sequence of Virgisporangium ochraceum NBRC 16418.</title>
        <authorList>
            <person name="Komaki H."/>
            <person name="Tamura T."/>
        </authorList>
    </citation>
    <scope>NUCLEOTIDE SEQUENCE</scope>
    <source>
        <strain evidence="13">NBRC 16418</strain>
    </source>
</reference>
<sequence length="639" mass="68547">MRNPQGTQIGNSNIQHNYFTAPQPSARPTRASNIPAHGRFFVGRHDQLAHLERLVARGGGRAVLCGTHGVGKTQLAIELLNRCGTTPVRWWIPAAQPETIAAELAALGRAIGLPELPDRNHYLAGVLADLGERDDWLVVFDNATRPASLVPYLPAGGGTVLITSVYPAWGTLAERVPVGVFSDAEAVELLSARTPMGAEQALALAQDLGALPLALDQAVSYLEQTGLTADEYLGLLRRNGELMLNRGAPSLYGATVDATFRVAVEQVEQRSTAALELLEICAVFAPADIPHDLLRVAPEALPPALAAAVGDDLTYADTVGVLTSYSLVRRDVTGLQVHSLVQAVTRRRMDADRRGAQTRAAGRLLIAAFPSDSYFDAAIWPTCERLLAHLLAVVTELLTVLPTAPDSVDDAAELLHRAGVYRWGRQDFDGAREHFARAAALREERHGGSHPDVAVSLNHLGLALRSLGRLDEAATVQRRALAIREEAFGPHHPAVAITLNDLGTVHHERGRYAEALELHRRAIAIRRSVLGSDDPFLATSLANLGATLTAVGRLDDAAAALDEALVIRTSVFGPTHPRVAFSLERIALNEQARGSLAEARAAMERAIEIRTGAYGPDHELVRRNVSQLASMRRAGDAGG</sequence>
<keyword evidence="9" id="KW-0206">Cytoskeleton</keyword>
<feature type="compositionally biased region" description="Polar residues" evidence="11">
    <location>
        <begin position="1"/>
        <end position="23"/>
    </location>
</feature>
<dbReference type="AlphaFoldDB" id="A0A8J3ZZ75"/>
<dbReference type="GO" id="GO:0007018">
    <property type="term" value="P:microtubule-based movement"/>
    <property type="evidence" value="ECO:0007669"/>
    <property type="project" value="TreeGrafter"/>
</dbReference>
<dbReference type="NCBIfam" id="NF040586">
    <property type="entry name" value="FxSxx_TPR"/>
    <property type="match status" value="1"/>
</dbReference>
<evidence type="ECO:0000256" key="1">
    <source>
        <dbReference type="ARBA" id="ARBA00004245"/>
    </source>
</evidence>
<dbReference type="SUPFAM" id="SSF52540">
    <property type="entry name" value="P-loop containing nucleoside triphosphate hydrolases"/>
    <property type="match status" value="1"/>
</dbReference>
<feature type="region of interest" description="Disordered" evidence="11">
    <location>
        <begin position="1"/>
        <end position="29"/>
    </location>
</feature>
<dbReference type="SUPFAM" id="SSF48452">
    <property type="entry name" value="TPR-like"/>
    <property type="match status" value="2"/>
</dbReference>
<accession>A0A8J3ZZ75</accession>
<dbReference type="PANTHER" id="PTHR45783">
    <property type="entry name" value="KINESIN LIGHT CHAIN"/>
    <property type="match status" value="1"/>
</dbReference>
<evidence type="ECO:0000256" key="7">
    <source>
        <dbReference type="ARBA" id="ARBA00023054"/>
    </source>
</evidence>
<keyword evidence="7" id="KW-0175">Coiled coil</keyword>
<evidence type="ECO:0000313" key="13">
    <source>
        <dbReference type="EMBL" id="GIJ70056.1"/>
    </source>
</evidence>
<dbReference type="InterPro" id="IPR027417">
    <property type="entry name" value="P-loop_NTPase"/>
</dbReference>
<keyword evidence="4" id="KW-0493">Microtubule</keyword>
<evidence type="ECO:0000256" key="2">
    <source>
        <dbReference type="ARBA" id="ARBA00009622"/>
    </source>
</evidence>
<evidence type="ECO:0000256" key="8">
    <source>
        <dbReference type="ARBA" id="ARBA00023175"/>
    </source>
</evidence>
<keyword evidence="14" id="KW-1185">Reference proteome</keyword>
<keyword evidence="6 10" id="KW-0802">TPR repeat</keyword>
<dbReference type="GO" id="GO:0005871">
    <property type="term" value="C:kinesin complex"/>
    <property type="evidence" value="ECO:0007669"/>
    <property type="project" value="InterPro"/>
</dbReference>